<comment type="caution">
    <text evidence="1">The sequence shown here is derived from an EMBL/GenBank/DDBJ whole genome shotgun (WGS) entry which is preliminary data.</text>
</comment>
<protein>
    <submittedName>
        <fullName evidence="1">Uncharacterized protein</fullName>
    </submittedName>
</protein>
<proteinExistence type="predicted"/>
<keyword evidence="2" id="KW-1185">Reference proteome</keyword>
<dbReference type="Proteomes" id="UP000824782">
    <property type="component" value="Unassembled WGS sequence"/>
</dbReference>
<name>A0AAV6Z0E2_ENGPU</name>
<sequence>MAIDVRLPAARKRVNEALAAAADKSWHLVSPGDTITTDTGFMRCGAAGTCGVQGPRNVHGGRATRGVCSRSGGESQQADLCASLQDQVIGGRTPILPHTSPRNTVIYMSASS</sequence>
<dbReference type="EMBL" id="WNYA01006483">
    <property type="protein sequence ID" value="KAG8541848.1"/>
    <property type="molecule type" value="Genomic_DNA"/>
</dbReference>
<accession>A0AAV6Z0E2</accession>
<gene>
    <name evidence="1" type="ORF">GDO81_028145</name>
</gene>
<organism evidence="1 2">
    <name type="scientific">Engystomops pustulosus</name>
    <name type="common">Tungara frog</name>
    <name type="synonym">Physalaemus pustulosus</name>
    <dbReference type="NCBI Taxonomy" id="76066"/>
    <lineage>
        <taxon>Eukaryota</taxon>
        <taxon>Metazoa</taxon>
        <taxon>Chordata</taxon>
        <taxon>Craniata</taxon>
        <taxon>Vertebrata</taxon>
        <taxon>Euteleostomi</taxon>
        <taxon>Amphibia</taxon>
        <taxon>Batrachia</taxon>
        <taxon>Anura</taxon>
        <taxon>Neobatrachia</taxon>
        <taxon>Hyloidea</taxon>
        <taxon>Leptodactylidae</taxon>
        <taxon>Leiuperinae</taxon>
        <taxon>Engystomops</taxon>
    </lineage>
</organism>
<evidence type="ECO:0000313" key="2">
    <source>
        <dbReference type="Proteomes" id="UP000824782"/>
    </source>
</evidence>
<dbReference type="AlphaFoldDB" id="A0AAV6Z0E2"/>
<reference evidence="1" key="1">
    <citation type="thesis" date="2020" institute="ProQuest LLC" country="789 East Eisenhower Parkway, Ann Arbor, MI, USA">
        <title>Comparative Genomics and Chromosome Evolution.</title>
        <authorList>
            <person name="Mudd A.B."/>
        </authorList>
    </citation>
    <scope>NUCLEOTIDE SEQUENCE</scope>
    <source>
        <strain evidence="1">237g6f4</strain>
        <tissue evidence="1">Blood</tissue>
    </source>
</reference>
<evidence type="ECO:0000313" key="1">
    <source>
        <dbReference type="EMBL" id="KAG8541848.1"/>
    </source>
</evidence>